<evidence type="ECO:0000256" key="2">
    <source>
        <dbReference type="SAM" id="Phobius"/>
    </source>
</evidence>
<protein>
    <recommendedName>
        <fullName evidence="3">SAP domain-containing protein</fullName>
    </recommendedName>
</protein>
<feature type="transmembrane region" description="Helical" evidence="2">
    <location>
        <begin position="229"/>
        <end position="251"/>
    </location>
</feature>
<dbReference type="Gene3D" id="1.10.720.30">
    <property type="entry name" value="SAP domain"/>
    <property type="match status" value="1"/>
</dbReference>
<accession>A0A6G1INQ3</accession>
<name>A0A6G1INQ3_9PLEO</name>
<keyword evidence="2" id="KW-1133">Transmembrane helix</keyword>
<dbReference type="PROSITE" id="PS50800">
    <property type="entry name" value="SAP"/>
    <property type="match status" value="1"/>
</dbReference>
<gene>
    <name evidence="4" type="ORF">K458DRAFT_407837</name>
</gene>
<reference evidence="4" key="1">
    <citation type="journal article" date="2020" name="Stud. Mycol.">
        <title>101 Dothideomycetes genomes: a test case for predicting lifestyles and emergence of pathogens.</title>
        <authorList>
            <person name="Haridas S."/>
            <person name="Albert R."/>
            <person name="Binder M."/>
            <person name="Bloem J."/>
            <person name="Labutti K."/>
            <person name="Salamov A."/>
            <person name="Andreopoulos B."/>
            <person name="Baker S."/>
            <person name="Barry K."/>
            <person name="Bills G."/>
            <person name="Bluhm B."/>
            <person name="Cannon C."/>
            <person name="Castanera R."/>
            <person name="Culley D."/>
            <person name="Daum C."/>
            <person name="Ezra D."/>
            <person name="Gonzalez J."/>
            <person name="Henrissat B."/>
            <person name="Kuo A."/>
            <person name="Liang C."/>
            <person name="Lipzen A."/>
            <person name="Lutzoni F."/>
            <person name="Magnuson J."/>
            <person name="Mondo S."/>
            <person name="Nolan M."/>
            <person name="Ohm R."/>
            <person name="Pangilinan J."/>
            <person name="Park H.-J."/>
            <person name="Ramirez L."/>
            <person name="Alfaro M."/>
            <person name="Sun H."/>
            <person name="Tritt A."/>
            <person name="Yoshinaga Y."/>
            <person name="Zwiers L.-H."/>
            <person name="Turgeon B."/>
            <person name="Goodwin S."/>
            <person name="Spatafora J."/>
            <person name="Crous P."/>
            <person name="Grigoriev I."/>
        </authorList>
    </citation>
    <scope>NUCLEOTIDE SEQUENCE</scope>
    <source>
        <strain evidence="4">CBS 122367</strain>
    </source>
</reference>
<keyword evidence="2" id="KW-0472">Membrane</keyword>
<dbReference type="InterPro" id="IPR003034">
    <property type="entry name" value="SAP_dom"/>
</dbReference>
<dbReference type="Proteomes" id="UP000799291">
    <property type="component" value="Unassembled WGS sequence"/>
</dbReference>
<evidence type="ECO:0000256" key="1">
    <source>
        <dbReference type="SAM" id="MobiDB-lite"/>
    </source>
</evidence>
<dbReference type="Pfam" id="PF02037">
    <property type="entry name" value="SAP"/>
    <property type="match status" value="1"/>
</dbReference>
<keyword evidence="5" id="KW-1185">Reference proteome</keyword>
<feature type="region of interest" description="Disordered" evidence="1">
    <location>
        <begin position="108"/>
        <end position="136"/>
    </location>
</feature>
<dbReference type="EMBL" id="MU005601">
    <property type="protein sequence ID" value="KAF2679728.1"/>
    <property type="molecule type" value="Genomic_DNA"/>
</dbReference>
<organism evidence="4 5">
    <name type="scientific">Lentithecium fluviatile CBS 122367</name>
    <dbReference type="NCBI Taxonomy" id="1168545"/>
    <lineage>
        <taxon>Eukaryota</taxon>
        <taxon>Fungi</taxon>
        <taxon>Dikarya</taxon>
        <taxon>Ascomycota</taxon>
        <taxon>Pezizomycotina</taxon>
        <taxon>Dothideomycetes</taxon>
        <taxon>Pleosporomycetidae</taxon>
        <taxon>Pleosporales</taxon>
        <taxon>Massarineae</taxon>
        <taxon>Lentitheciaceae</taxon>
        <taxon>Lentithecium</taxon>
    </lineage>
</organism>
<proteinExistence type="predicted"/>
<evidence type="ECO:0000313" key="5">
    <source>
        <dbReference type="Proteomes" id="UP000799291"/>
    </source>
</evidence>
<dbReference type="AlphaFoldDB" id="A0A6G1INQ3"/>
<evidence type="ECO:0000259" key="3">
    <source>
        <dbReference type="PROSITE" id="PS50800"/>
    </source>
</evidence>
<feature type="compositionally biased region" description="Basic and acidic residues" evidence="1">
    <location>
        <begin position="108"/>
        <end position="128"/>
    </location>
</feature>
<dbReference type="SUPFAM" id="SSF68906">
    <property type="entry name" value="SAP domain"/>
    <property type="match status" value="1"/>
</dbReference>
<evidence type="ECO:0000313" key="4">
    <source>
        <dbReference type="EMBL" id="KAF2679728.1"/>
    </source>
</evidence>
<sequence>MSTPYPKKKIAELESLLQLRGLPTSGTKIQMISRLVMQDKEDEDARKATEKSIEAACQTLAPVGGANGTMMMQGSDRGQPVSSPAAEAETRMRAKKGWAKNMTWAEKKAGEKRWRDMKGVGKGAKNEAEGEGQMEDQDEFIKSLIAGRDAATASRNAQQREASPTQGIIVNMTQHSARANRSTALKLHSPAMERKMNGISTETTATDKDASLVHFALAELEVHTPRIHAALFALLVVFLVIVIIPLFAIGVQSFFGVRNEKAFVETMKEGLNNPWGLWMLVFRNLRDAWE</sequence>
<keyword evidence="2" id="KW-0812">Transmembrane</keyword>
<dbReference type="InterPro" id="IPR036361">
    <property type="entry name" value="SAP_dom_sf"/>
</dbReference>
<dbReference type="OrthoDB" id="3793746at2759"/>
<feature type="domain" description="SAP" evidence="3">
    <location>
        <begin position="5"/>
        <end position="39"/>
    </location>
</feature>